<evidence type="ECO:0000313" key="9">
    <source>
        <dbReference type="Proteomes" id="UP000247476"/>
    </source>
</evidence>
<reference evidence="8 9" key="1">
    <citation type="submission" date="2018-05" db="EMBL/GenBank/DDBJ databases">
        <title>Paenibacillus flagellatus sp. nov., isolated from selenium mineral soil.</title>
        <authorList>
            <person name="Dai X."/>
        </authorList>
    </citation>
    <scope>NUCLEOTIDE SEQUENCE [LARGE SCALE GENOMIC DNA]</scope>
    <source>
        <strain evidence="8 9">DXL2</strain>
    </source>
</reference>
<evidence type="ECO:0000259" key="6">
    <source>
        <dbReference type="Pfam" id="PF16410"/>
    </source>
</evidence>
<accession>A0A2V5KAB2</accession>
<feature type="domain" description="DUF5018" evidence="6">
    <location>
        <begin position="990"/>
        <end position="1071"/>
    </location>
</feature>
<dbReference type="Gene3D" id="2.60.40.2340">
    <property type="match status" value="3"/>
</dbReference>
<dbReference type="InterPro" id="IPR025150">
    <property type="entry name" value="GH123_cat"/>
</dbReference>
<keyword evidence="9" id="KW-1185">Reference proteome</keyword>
<dbReference type="Proteomes" id="UP000247476">
    <property type="component" value="Unassembled WGS sequence"/>
</dbReference>
<evidence type="ECO:0000313" key="8">
    <source>
        <dbReference type="EMBL" id="PYI56378.1"/>
    </source>
</evidence>
<name>A0A2V5KAB2_9BACL</name>
<dbReference type="Pfam" id="PF13320">
    <property type="entry name" value="GH123_cat"/>
    <property type="match status" value="1"/>
</dbReference>
<proteinExistence type="predicted"/>
<feature type="domain" description="DUF5018" evidence="6">
    <location>
        <begin position="850"/>
        <end position="983"/>
    </location>
</feature>
<evidence type="ECO:0000256" key="2">
    <source>
        <dbReference type="SAM" id="MobiDB-lite"/>
    </source>
</evidence>
<organism evidence="8 9">
    <name type="scientific">Paenibacillus flagellatus</name>
    <dbReference type="NCBI Taxonomy" id="2211139"/>
    <lineage>
        <taxon>Bacteria</taxon>
        <taxon>Bacillati</taxon>
        <taxon>Bacillota</taxon>
        <taxon>Bacilli</taxon>
        <taxon>Bacillales</taxon>
        <taxon>Paenibacillaceae</taxon>
        <taxon>Paenibacillus</taxon>
    </lineage>
</organism>
<comment type="caution">
    <text evidence="8">The sequence shown here is derived from an EMBL/GenBank/DDBJ whole genome shotgun (WGS) entry which is preliminary data.</text>
</comment>
<feature type="region of interest" description="Disordered" evidence="2">
    <location>
        <begin position="29"/>
        <end position="56"/>
    </location>
</feature>
<feature type="region of interest" description="Disordered" evidence="2">
    <location>
        <begin position="849"/>
        <end position="868"/>
    </location>
</feature>
<feature type="chain" id="PRO_5016053112" evidence="3">
    <location>
        <begin position="31"/>
        <end position="2550"/>
    </location>
</feature>
<gene>
    <name evidence="8" type="ORF">DLM86_05200</name>
</gene>
<dbReference type="Gene3D" id="2.60.40.2750">
    <property type="match status" value="1"/>
</dbReference>
<feature type="compositionally biased region" description="Low complexity" evidence="2">
    <location>
        <begin position="45"/>
        <end position="56"/>
    </location>
</feature>
<protein>
    <submittedName>
        <fullName evidence="8">Uncharacterized protein</fullName>
    </submittedName>
</protein>
<evidence type="ECO:0000259" key="4">
    <source>
        <dbReference type="Pfam" id="PF07940"/>
    </source>
</evidence>
<sequence>MSRTGKKRFVPLALAAILLAAPFAGVPAGAAPSGAPTGRGETPAERAAPPAAMAENAPSAVLQTVPSVPPTPPSSHPRLFVRTADDIAELKAKLATELMKPAWKAVQANAARSNADPDVIKAKAMMYVLGEGEAYGRQAVSLFDGYVKSFRDTSARGIGHMLVMGAIVYDWCYPLLSEANKTEWNALFQSHAEKMEIGYPPDAQGAISGHGAEDQLLRDQLSWAIAVYDERPDVYGTVAGRLFERYVPVRNWYYGSGMHHRGDSYGPGTMASDYVASLLFKKMSGIDLFGPSQRDVMYHYLYARRPDGSLLRNGDSYEDDQHPYGQYWRNSWPWMTSASLWKDPYLQGEFLRNYAGADGTGAIEAGKLDPVLELLYADPFVEAKPTSDLPLTRYFGSPHGSMIARTGWTAGMDAGSSDVVADVRMNETFFSGHQHLDAGAFQLYYKGALAIDSGNYALYESPHHMNYSRRTIAHNAMLVYDPDEKPEWHDKTPGTYEDPFDGGKPKPLVNDGGQFWPNQAYEPYDLADIQNPDKGYTGRGGVTAVQFGPDRIAPNFSYIKGDLTNHYSDKVEDYSRSFVFLNLKNGNHPAAVVVRDRVTASNAAFKKTWLLHSIQPPVIDGDTTTIVRDADGYDGKLVNTTLLPHEATIVAVGGPGKEFADYEGTNWPETRNVTSSSETGAWRVEVSPKEAAATDSFLNVMQVMDTGTEPLPVQGLDSEKMEGVRIADRAVWFAKSGSKLDERLRLDVGGPEAGGEGGLVQVVVTDLAAGVWKVDGAANTEAVVTEEGGALYFSGPAGSYTIRPTGKKPSPSADIVSFRVDGQVGEAAIDTSARKVTFHMPYGTDMSKLTPRLGLSEGATSQPASGESLDFAKPVKVKVRSSDGKPDNWTIEGVVDPPSGAKAIVQFVVDGQTAPAVIDHAARTIAFRMPYGTDVSALAPTIEPSPNASVSPPSGTARHFGAPVVYTVTAQDGTKTDYTVTCVLDPPGAEKSILSFVVPGQTGAATIDTAARTVTFTMPADADITALAPDIAVSPGAAVSPASGTPADFTSPVVYTVTAQDGSTASWTVSCVRSDAFFSTTAWSPIPLGAGHTGKVKAEFDLTPLKELDPNGVNSLLGYADGSAVVGQYPDIPISIYFNPESKLFQVRNGGTWAHANPIPIVVDRTYRFRLIVDFASSSYSVWVTPEGGRETVLYENAAFRTGASPIDDLGQLLLKSIGEDRSFKVERHTVVPAAGADEWMSAAGFAESAYSLGKPYAGKVHAEFDLTMLADITDQVGAIVGYESFGADDATMAYSKIPVSLYFNPGDPPVFLTKNGTRTSAEHPVPIEKGKTYRFKFDIDTAAKTYSVSVMPEGGAETSLLTNGSFRANADPIEDVGKVYLKTLGMDEVFTIRNHTITNEEAGPPLGLAKAAAAGTSTVDDVTAVSASKYALVFDAPLGSIAPSAFRVQRYADGGWIEYAQAAAAAIDRDDPRKAKLALDRPIGIDAYQYRLIAADPALVRSASGRPWAVEAGAAIPTSFDRVAPTVVSASQKTANGALVPNTFELTFSERIVAFDKADFELRDETGAALAPGSYSVERTKPDTLEFVVDAPSAGTRTIAVGWPNAASVQDAGGAKPAPSAQAAVVALTVVERPAPGGTTVSRIWAANDGEIVKRDDLDHPAANGNSAWDGASVKLFGGRNEVLAFQVVVEAGTKGIGALTASLPELRREGGGGVIAYAPPVSDPTLYAGRPIQLFVENYMNVTEATKASWIVPASGVGSRPDGLGAIPVQLVPENASPGKGGFPVTVGAMRNQAIWIEVYTDPGLPAGKYEGTVTVVADGVEHPIPVELELFDFTLPDTNSVDVMLYYEGAQVEAYEGTNRDDAYHRLAHRNRVEFVHGYDPERMTAAIGRFDGSDFTPSRGYEGPGEGVGNRLAPRTFYGPGTLFDTSESAWRQADEWLSYLNGTFGEGAKKTFAYMPDEPADPATFAYIRKLSANLKSNPGIGRDLPVFVTSGYNAELDEGNAVDIWDATPSHYDPKRALLERAHGDDMWIYNGSRPFSGAPVYETPATDSRANVWAAFKHDIDTYFYWHVNNWRHNSQMWPGMDRHQNVWLEPVTFRNREPSYGNGDGVLVYPGRNVRFPSEDRGIDGPISSIRLANLRRGAQDHLYMTMLRERGREDAVDEALARVVPDILPGPGRNVLGFAESGDAYESARYALAQALAATPDAKVPVISVAGDVAVLLPGETTAAKELAFTATAVDRHGAAIRPTVRLNGAVLAPEPAGSDSYRASLQEGANVLTIDAVDADGLAANTRTYAVNAVSTKDRLVAIVEGDGATVALDRREAPDEAYAGVAAYRLYDGGVALTETAPLGSRTALGAAKRAGETVAVRLYGPDGAEHGSEDVTLQAPETGWLSRTTFLESRHWLGAGHDGTVAAQFDVTPLHDNIDGVVGYADTSTDVDGFGKLAVLVRLNADGTFDARDGDGYGRDAVVRYRKGETYRVRLAVDVAARTYDVWIVSPDGTETRLAAGYRFRTGAAPLDDVGQIVVVSTLLDGSFRIDGHSVGRP</sequence>
<dbReference type="InterPro" id="IPR012480">
    <property type="entry name" value="Hepar_II_III_C"/>
</dbReference>
<feature type="domain" description="Glycoside hydrolase 123 catalytic" evidence="5">
    <location>
        <begin position="2016"/>
        <end position="2156"/>
    </location>
</feature>
<dbReference type="InterPro" id="IPR032186">
    <property type="entry name" value="DUF5018"/>
</dbReference>
<dbReference type="Gene3D" id="2.70.98.70">
    <property type="match status" value="1"/>
</dbReference>
<keyword evidence="3" id="KW-0732">Signal</keyword>
<feature type="domain" description="Heparinase II C-terminal" evidence="7">
    <location>
        <begin position="716"/>
        <end position="802"/>
    </location>
</feature>
<dbReference type="Pfam" id="PF16410">
    <property type="entry name" value="DUF5018"/>
    <property type="match status" value="2"/>
</dbReference>
<dbReference type="GO" id="GO:0030313">
    <property type="term" value="C:cell envelope"/>
    <property type="evidence" value="ECO:0007669"/>
    <property type="project" value="UniProtKB-SubCell"/>
</dbReference>
<evidence type="ECO:0000259" key="5">
    <source>
        <dbReference type="Pfam" id="PF13320"/>
    </source>
</evidence>
<dbReference type="EMBL" id="QJVJ01000002">
    <property type="protein sequence ID" value="PYI56378.1"/>
    <property type="molecule type" value="Genomic_DNA"/>
</dbReference>
<feature type="compositionally biased region" description="Low complexity" evidence="2">
    <location>
        <begin position="29"/>
        <end position="38"/>
    </location>
</feature>
<dbReference type="InterPro" id="IPR040925">
    <property type="entry name" value="HepII_C"/>
</dbReference>
<feature type="domain" description="Heparinase II/III-like C-terminal" evidence="4">
    <location>
        <begin position="405"/>
        <end position="481"/>
    </location>
</feature>
<dbReference type="Pfam" id="PF18675">
    <property type="entry name" value="HepII_C"/>
    <property type="match status" value="1"/>
</dbReference>
<dbReference type="RefSeq" id="WP_110838904.1">
    <property type="nucleotide sequence ID" value="NZ_QJVJ01000002.1"/>
</dbReference>
<dbReference type="GO" id="GO:0016829">
    <property type="term" value="F:lyase activity"/>
    <property type="evidence" value="ECO:0007669"/>
    <property type="project" value="InterPro"/>
</dbReference>
<evidence type="ECO:0000256" key="1">
    <source>
        <dbReference type="ARBA" id="ARBA00004196"/>
    </source>
</evidence>
<dbReference type="Gene3D" id="1.50.10.100">
    <property type="entry name" value="Chondroitin AC/alginate lyase"/>
    <property type="match status" value="1"/>
</dbReference>
<dbReference type="OrthoDB" id="177619at2"/>
<dbReference type="Pfam" id="PF07940">
    <property type="entry name" value="Hepar_II_III_C"/>
    <property type="match status" value="1"/>
</dbReference>
<dbReference type="InterPro" id="IPR008929">
    <property type="entry name" value="Chondroitin_lyas"/>
</dbReference>
<evidence type="ECO:0000259" key="7">
    <source>
        <dbReference type="Pfam" id="PF18675"/>
    </source>
</evidence>
<feature type="signal peptide" evidence="3">
    <location>
        <begin position="1"/>
        <end position="30"/>
    </location>
</feature>
<evidence type="ECO:0000256" key="3">
    <source>
        <dbReference type="SAM" id="SignalP"/>
    </source>
</evidence>
<comment type="subcellular location">
    <subcellularLocation>
        <location evidence="1">Cell envelope</location>
    </subcellularLocation>
</comment>